<organism evidence="2 3">
    <name type="scientific">Nesidiocoris tenuis</name>
    <dbReference type="NCBI Taxonomy" id="355587"/>
    <lineage>
        <taxon>Eukaryota</taxon>
        <taxon>Metazoa</taxon>
        <taxon>Ecdysozoa</taxon>
        <taxon>Arthropoda</taxon>
        <taxon>Hexapoda</taxon>
        <taxon>Insecta</taxon>
        <taxon>Pterygota</taxon>
        <taxon>Neoptera</taxon>
        <taxon>Paraneoptera</taxon>
        <taxon>Hemiptera</taxon>
        <taxon>Heteroptera</taxon>
        <taxon>Panheteroptera</taxon>
        <taxon>Cimicomorpha</taxon>
        <taxon>Miridae</taxon>
        <taxon>Dicyphina</taxon>
        <taxon>Nesidiocoris</taxon>
    </lineage>
</organism>
<sequence>MSDQMVPLREPHERLNPQPPIVESAEKLRSAALSRAAGPLCGTQPPCRVRCRRTFSTQPIREAIPTGGHASDGSNLGPVEDSIVRSFGQLVLLEAKGKPYLEVFGVIHPPPPNPPGGPVKTRSAGDSPVNHLPRRRRRFRSILTRGRAAPFKLSRHQSRRLSSRRRADKSRELGLTGINRSSSMAAFFLLLTLNSPRSDAGRRTNVSRRAGTRIRSIKTFPAGARIRPPAAENWLRIDIRYEAEISKS</sequence>
<dbReference type="EMBL" id="CADCXU010023796">
    <property type="protein sequence ID" value="CAB0011177.1"/>
    <property type="molecule type" value="Genomic_DNA"/>
</dbReference>
<name>A0A6H5H4Z4_9HEMI</name>
<protein>
    <submittedName>
        <fullName evidence="2">Uncharacterized protein</fullName>
    </submittedName>
</protein>
<feature type="region of interest" description="Disordered" evidence="1">
    <location>
        <begin position="153"/>
        <end position="172"/>
    </location>
</feature>
<evidence type="ECO:0000313" key="2">
    <source>
        <dbReference type="EMBL" id="CAB0011177.1"/>
    </source>
</evidence>
<reference evidence="2 3" key="1">
    <citation type="submission" date="2020-02" db="EMBL/GenBank/DDBJ databases">
        <authorList>
            <person name="Ferguson B K."/>
        </authorList>
    </citation>
    <scope>NUCLEOTIDE SEQUENCE [LARGE SCALE GENOMIC DNA]</scope>
</reference>
<feature type="region of interest" description="Disordered" evidence="1">
    <location>
        <begin position="111"/>
        <end position="131"/>
    </location>
</feature>
<feature type="non-terminal residue" evidence="2">
    <location>
        <position position="248"/>
    </location>
</feature>
<feature type="compositionally biased region" description="Basic residues" evidence="1">
    <location>
        <begin position="153"/>
        <end position="168"/>
    </location>
</feature>
<keyword evidence="3" id="KW-1185">Reference proteome</keyword>
<gene>
    <name evidence="2" type="ORF">NTEN_LOCUS16170</name>
</gene>
<feature type="region of interest" description="Disordered" evidence="1">
    <location>
        <begin position="1"/>
        <end position="20"/>
    </location>
</feature>
<accession>A0A6H5H4Z4</accession>
<dbReference type="AlphaFoldDB" id="A0A6H5H4Z4"/>
<evidence type="ECO:0000313" key="3">
    <source>
        <dbReference type="Proteomes" id="UP000479000"/>
    </source>
</evidence>
<evidence type="ECO:0000256" key="1">
    <source>
        <dbReference type="SAM" id="MobiDB-lite"/>
    </source>
</evidence>
<proteinExistence type="predicted"/>
<dbReference type="Proteomes" id="UP000479000">
    <property type="component" value="Unassembled WGS sequence"/>
</dbReference>